<reference evidence="1 2" key="1">
    <citation type="submission" date="2014-04" db="EMBL/GenBank/DDBJ databases">
        <authorList>
            <consortium name="DOE Joint Genome Institute"/>
            <person name="Kuo A."/>
            <person name="Martino E."/>
            <person name="Perotto S."/>
            <person name="Kohler A."/>
            <person name="Nagy L.G."/>
            <person name="Floudas D."/>
            <person name="Copeland A."/>
            <person name="Barry K.W."/>
            <person name="Cichocki N."/>
            <person name="Veneault-Fourrey C."/>
            <person name="LaButti K."/>
            <person name="Lindquist E.A."/>
            <person name="Lipzen A."/>
            <person name="Lundell T."/>
            <person name="Morin E."/>
            <person name="Murat C."/>
            <person name="Sun H."/>
            <person name="Tunlid A."/>
            <person name="Henrissat B."/>
            <person name="Grigoriev I.V."/>
            <person name="Hibbett D.S."/>
            <person name="Martin F."/>
            <person name="Nordberg H.P."/>
            <person name="Cantor M.N."/>
            <person name="Hua S.X."/>
        </authorList>
    </citation>
    <scope>NUCLEOTIDE SEQUENCE [LARGE SCALE GENOMIC DNA]</scope>
    <source>
        <strain evidence="1 2">Zn</strain>
    </source>
</reference>
<dbReference type="EMBL" id="KN832878">
    <property type="protein sequence ID" value="KIM99613.1"/>
    <property type="molecule type" value="Genomic_DNA"/>
</dbReference>
<evidence type="ECO:0000313" key="1">
    <source>
        <dbReference type="EMBL" id="KIM99613.1"/>
    </source>
</evidence>
<accession>A0A0C3CKY5</accession>
<reference evidence="2" key="2">
    <citation type="submission" date="2015-01" db="EMBL/GenBank/DDBJ databases">
        <title>Evolutionary Origins and Diversification of the Mycorrhizal Mutualists.</title>
        <authorList>
            <consortium name="DOE Joint Genome Institute"/>
            <consortium name="Mycorrhizal Genomics Consortium"/>
            <person name="Kohler A."/>
            <person name="Kuo A."/>
            <person name="Nagy L.G."/>
            <person name="Floudas D."/>
            <person name="Copeland A."/>
            <person name="Barry K.W."/>
            <person name="Cichocki N."/>
            <person name="Veneault-Fourrey C."/>
            <person name="LaButti K."/>
            <person name="Lindquist E.A."/>
            <person name="Lipzen A."/>
            <person name="Lundell T."/>
            <person name="Morin E."/>
            <person name="Murat C."/>
            <person name="Riley R."/>
            <person name="Ohm R."/>
            <person name="Sun H."/>
            <person name="Tunlid A."/>
            <person name="Henrissat B."/>
            <person name="Grigoriev I.V."/>
            <person name="Hibbett D.S."/>
            <person name="Martin F."/>
        </authorList>
    </citation>
    <scope>NUCLEOTIDE SEQUENCE [LARGE SCALE GENOMIC DNA]</scope>
    <source>
        <strain evidence="2">Zn</strain>
    </source>
</reference>
<proteinExistence type="predicted"/>
<dbReference type="InParanoid" id="A0A0C3CKY5"/>
<dbReference type="Proteomes" id="UP000054321">
    <property type="component" value="Unassembled WGS sequence"/>
</dbReference>
<gene>
    <name evidence="1" type="ORF">OIDMADRAFT_30031</name>
</gene>
<organism evidence="1 2">
    <name type="scientific">Oidiodendron maius (strain Zn)</name>
    <dbReference type="NCBI Taxonomy" id="913774"/>
    <lineage>
        <taxon>Eukaryota</taxon>
        <taxon>Fungi</taxon>
        <taxon>Dikarya</taxon>
        <taxon>Ascomycota</taxon>
        <taxon>Pezizomycotina</taxon>
        <taxon>Leotiomycetes</taxon>
        <taxon>Leotiomycetes incertae sedis</taxon>
        <taxon>Myxotrichaceae</taxon>
        <taxon>Oidiodendron</taxon>
    </lineage>
</organism>
<dbReference type="OrthoDB" id="5405126at2759"/>
<protein>
    <submittedName>
        <fullName evidence="1">Uncharacterized protein</fullName>
    </submittedName>
</protein>
<dbReference type="AlphaFoldDB" id="A0A0C3CKY5"/>
<dbReference type="HOGENOM" id="CLU_047846_0_1_1"/>
<sequence length="375" mass="42010">MGGRALSRAVRHGDCAFHNITGRSLSRKFASSAICQRQGAVPSFTKTSTPELDEIFDTFRKKVFLPVHLSKAQRDLVFKTKYKRTVAAEPVMAGVAGEDFQLEHIDKTVDVPNTRKGIFKALHLMQDKRDWDNLPRFLTGLHQAGRNPAKFQQFMMVTKAAESGRLDVILECARRVSETGFDLSNPLLINKIVAKIRNAAMASDWDVKETKRALAWVEMVSAMLEDKRHAGGRVISHNDDPRTSPELIGILLELSAIRAARHLGGKDEDGKVAEYASRLLSLPLNLEPTAKSPDNLEDTYIANRWLRSVVPIVHGMKVAETVLDSSSEMAEKLKQKKIELEGFISQEREYVANSTFKREFRGIELCDKLLAERAA</sequence>
<keyword evidence="2" id="KW-1185">Reference proteome</keyword>
<name>A0A0C3CKY5_OIDMZ</name>
<evidence type="ECO:0000313" key="2">
    <source>
        <dbReference type="Proteomes" id="UP000054321"/>
    </source>
</evidence>